<dbReference type="Proteomes" id="UP000053820">
    <property type="component" value="Unassembled WGS sequence"/>
</dbReference>
<dbReference type="EMBL" id="KN839867">
    <property type="protein sequence ID" value="KIJ60952.1"/>
    <property type="molecule type" value="Genomic_DNA"/>
</dbReference>
<dbReference type="Pfam" id="PF18758">
    <property type="entry name" value="KDZ"/>
    <property type="match status" value="1"/>
</dbReference>
<dbReference type="HOGENOM" id="CLU_091791_2_1_1"/>
<evidence type="ECO:0000313" key="1">
    <source>
        <dbReference type="EMBL" id="KIJ60952.1"/>
    </source>
</evidence>
<proteinExistence type="predicted"/>
<protein>
    <submittedName>
        <fullName evidence="1">Uncharacterized protein</fullName>
    </submittedName>
</protein>
<keyword evidence="2" id="KW-1185">Reference proteome</keyword>
<dbReference type="OrthoDB" id="2505969at2759"/>
<evidence type="ECO:0000313" key="2">
    <source>
        <dbReference type="Proteomes" id="UP000053820"/>
    </source>
</evidence>
<dbReference type="InterPro" id="IPR040521">
    <property type="entry name" value="KDZ"/>
</dbReference>
<dbReference type="AlphaFoldDB" id="A0A0C9WBM5"/>
<gene>
    <name evidence="1" type="ORF">HYDPIDRAFT_97727</name>
</gene>
<sequence>KYPLAMVNKALQVLSDRLLIGYNIGCKLSIMIASSPLNSQFSTSQSCICVNAFHGYSHNYRCQDTNHPNVIQGAGLEDFGTMKCMSQKSGACAKALA</sequence>
<accession>A0A0C9WBM5</accession>
<name>A0A0C9WBM5_9AGAM</name>
<organism evidence="1 2">
    <name type="scientific">Hydnomerulius pinastri MD-312</name>
    <dbReference type="NCBI Taxonomy" id="994086"/>
    <lineage>
        <taxon>Eukaryota</taxon>
        <taxon>Fungi</taxon>
        <taxon>Dikarya</taxon>
        <taxon>Basidiomycota</taxon>
        <taxon>Agaricomycotina</taxon>
        <taxon>Agaricomycetes</taxon>
        <taxon>Agaricomycetidae</taxon>
        <taxon>Boletales</taxon>
        <taxon>Boletales incertae sedis</taxon>
        <taxon>Leucogyrophana</taxon>
    </lineage>
</organism>
<reference evidence="1 2" key="1">
    <citation type="submission" date="2014-04" db="EMBL/GenBank/DDBJ databases">
        <title>Evolutionary Origins and Diversification of the Mycorrhizal Mutualists.</title>
        <authorList>
            <consortium name="DOE Joint Genome Institute"/>
            <consortium name="Mycorrhizal Genomics Consortium"/>
            <person name="Kohler A."/>
            <person name="Kuo A."/>
            <person name="Nagy L.G."/>
            <person name="Floudas D."/>
            <person name="Copeland A."/>
            <person name="Barry K.W."/>
            <person name="Cichocki N."/>
            <person name="Veneault-Fourrey C."/>
            <person name="LaButti K."/>
            <person name="Lindquist E.A."/>
            <person name="Lipzen A."/>
            <person name="Lundell T."/>
            <person name="Morin E."/>
            <person name="Murat C."/>
            <person name="Riley R."/>
            <person name="Ohm R."/>
            <person name="Sun H."/>
            <person name="Tunlid A."/>
            <person name="Henrissat B."/>
            <person name="Grigoriev I.V."/>
            <person name="Hibbett D.S."/>
            <person name="Martin F."/>
        </authorList>
    </citation>
    <scope>NUCLEOTIDE SEQUENCE [LARGE SCALE GENOMIC DNA]</scope>
    <source>
        <strain evidence="1 2">MD-312</strain>
    </source>
</reference>
<feature type="non-terminal residue" evidence="1">
    <location>
        <position position="1"/>
    </location>
</feature>